<dbReference type="GO" id="GO:0005886">
    <property type="term" value="C:plasma membrane"/>
    <property type="evidence" value="ECO:0007669"/>
    <property type="project" value="TreeGrafter"/>
</dbReference>
<dbReference type="GO" id="GO:0043709">
    <property type="term" value="P:cell adhesion involved in single-species biofilm formation"/>
    <property type="evidence" value="ECO:0007669"/>
    <property type="project" value="TreeGrafter"/>
</dbReference>
<dbReference type="GO" id="GO:0052621">
    <property type="term" value="F:diguanylate cyclase activity"/>
    <property type="evidence" value="ECO:0007669"/>
    <property type="project" value="UniProtKB-EC"/>
</dbReference>
<dbReference type="InterPro" id="IPR000160">
    <property type="entry name" value="GGDEF_dom"/>
</dbReference>
<dbReference type="Pfam" id="PF00990">
    <property type="entry name" value="GGDEF"/>
    <property type="match status" value="1"/>
</dbReference>
<keyword evidence="3" id="KW-0472">Membrane</keyword>
<evidence type="ECO:0000259" key="4">
    <source>
        <dbReference type="PROSITE" id="PS50887"/>
    </source>
</evidence>
<keyword evidence="3" id="KW-0812">Transmembrane</keyword>
<evidence type="ECO:0000313" key="5">
    <source>
        <dbReference type="EMBL" id="SNT07490.1"/>
    </source>
</evidence>
<proteinExistence type="predicted"/>
<dbReference type="PROSITE" id="PS50887">
    <property type="entry name" value="GGDEF"/>
    <property type="match status" value="1"/>
</dbReference>
<dbReference type="OrthoDB" id="115048at2"/>
<protein>
    <recommendedName>
        <fullName evidence="1">diguanylate cyclase</fullName>
        <ecNumber evidence="1">2.7.7.65</ecNumber>
    </recommendedName>
</protein>
<dbReference type="CDD" id="cd01949">
    <property type="entry name" value="GGDEF"/>
    <property type="match status" value="1"/>
</dbReference>
<evidence type="ECO:0000256" key="1">
    <source>
        <dbReference type="ARBA" id="ARBA00012528"/>
    </source>
</evidence>
<dbReference type="GO" id="GO:1902201">
    <property type="term" value="P:negative regulation of bacterial-type flagellum-dependent cell motility"/>
    <property type="evidence" value="ECO:0007669"/>
    <property type="project" value="TreeGrafter"/>
</dbReference>
<comment type="catalytic activity">
    <reaction evidence="2">
        <text>2 GTP = 3',3'-c-di-GMP + 2 diphosphate</text>
        <dbReference type="Rhea" id="RHEA:24898"/>
        <dbReference type="ChEBI" id="CHEBI:33019"/>
        <dbReference type="ChEBI" id="CHEBI:37565"/>
        <dbReference type="ChEBI" id="CHEBI:58805"/>
        <dbReference type="EC" id="2.7.7.65"/>
    </reaction>
</comment>
<feature type="transmembrane region" description="Helical" evidence="3">
    <location>
        <begin position="186"/>
        <end position="207"/>
    </location>
</feature>
<evidence type="ECO:0000256" key="2">
    <source>
        <dbReference type="ARBA" id="ARBA00034247"/>
    </source>
</evidence>
<evidence type="ECO:0000256" key="3">
    <source>
        <dbReference type="SAM" id="Phobius"/>
    </source>
</evidence>
<dbReference type="InterPro" id="IPR050469">
    <property type="entry name" value="Diguanylate_Cyclase"/>
</dbReference>
<dbReference type="InterPro" id="IPR043128">
    <property type="entry name" value="Rev_trsase/Diguanyl_cyclase"/>
</dbReference>
<dbReference type="EMBL" id="FZOU01000004">
    <property type="protein sequence ID" value="SNT07490.1"/>
    <property type="molecule type" value="Genomic_DNA"/>
</dbReference>
<sequence length="385" mass="42138">METRLVLAAASIIITGGCLAFFAVRFSNPFLKGLGWLAGSFACGTISTTLLTLTGKAPEFLTGFVANGLTILAYVFVQSAILELSERRSKFSRVSLILLGLWMPTTLFFTYVQNSHQMRIVFGDLLVAAQAGQSAFYLFRRMERGLRAPAWYTGAVLAAFAAFNVFRSTAVGLHGIAQDILAPSELQFFSVIIYLGTALGVALGFFWMTTAKLRFTLEHLASTDSLTGAANRRNFQLLCEKELSRSQRSGEPFSLLMADIDHFKEINDRHGHEAGDTVLCAIAGLLQEQIRPSDTLGRWGGEEFVMLLPACELEGAAAIAERLRERVSHWSAPSRAGNLDVQVTISLGVAMFRGRGDTLDDLFRRGDEALYQAKAAGRNCIRSVD</sequence>
<reference evidence="5 6" key="1">
    <citation type="submission" date="2017-06" db="EMBL/GenBank/DDBJ databases">
        <authorList>
            <person name="Kim H.J."/>
            <person name="Triplett B.A."/>
        </authorList>
    </citation>
    <scope>NUCLEOTIDE SEQUENCE [LARGE SCALE GENOMIC DNA]</scope>
    <source>
        <strain evidence="5 6">DSM 18704</strain>
    </source>
</reference>
<dbReference type="NCBIfam" id="TIGR00254">
    <property type="entry name" value="GGDEF"/>
    <property type="match status" value="1"/>
</dbReference>
<dbReference type="Gene3D" id="3.30.70.270">
    <property type="match status" value="1"/>
</dbReference>
<evidence type="ECO:0000313" key="6">
    <source>
        <dbReference type="Proteomes" id="UP000198356"/>
    </source>
</evidence>
<dbReference type="PROSITE" id="PS51257">
    <property type="entry name" value="PROKAR_LIPOPROTEIN"/>
    <property type="match status" value="1"/>
</dbReference>
<keyword evidence="3" id="KW-1133">Transmembrane helix</keyword>
<dbReference type="Proteomes" id="UP000198356">
    <property type="component" value="Unassembled WGS sequence"/>
</dbReference>
<feature type="transmembrane region" description="Helical" evidence="3">
    <location>
        <begin position="94"/>
        <end position="112"/>
    </location>
</feature>
<dbReference type="SUPFAM" id="SSF55073">
    <property type="entry name" value="Nucleotide cyclase"/>
    <property type="match status" value="1"/>
</dbReference>
<organism evidence="5 6">
    <name type="scientific">Granulicella rosea</name>
    <dbReference type="NCBI Taxonomy" id="474952"/>
    <lineage>
        <taxon>Bacteria</taxon>
        <taxon>Pseudomonadati</taxon>
        <taxon>Acidobacteriota</taxon>
        <taxon>Terriglobia</taxon>
        <taxon>Terriglobales</taxon>
        <taxon>Acidobacteriaceae</taxon>
        <taxon>Granulicella</taxon>
    </lineage>
</organism>
<gene>
    <name evidence="5" type="ORF">SAMN05421770_10452</name>
</gene>
<dbReference type="PANTHER" id="PTHR45138:SF9">
    <property type="entry name" value="DIGUANYLATE CYCLASE DGCM-RELATED"/>
    <property type="match status" value="1"/>
</dbReference>
<dbReference type="FunFam" id="3.30.70.270:FF:000001">
    <property type="entry name" value="Diguanylate cyclase domain protein"/>
    <property type="match status" value="1"/>
</dbReference>
<feature type="transmembrane region" description="Helical" evidence="3">
    <location>
        <begin position="60"/>
        <end position="82"/>
    </location>
</feature>
<feature type="transmembrane region" description="Helical" evidence="3">
    <location>
        <begin position="36"/>
        <end position="54"/>
    </location>
</feature>
<dbReference type="AlphaFoldDB" id="A0A239JNU5"/>
<name>A0A239JNU5_9BACT</name>
<dbReference type="EC" id="2.7.7.65" evidence="1"/>
<accession>A0A239JNU5</accession>
<feature type="transmembrane region" description="Helical" evidence="3">
    <location>
        <begin position="150"/>
        <end position="166"/>
    </location>
</feature>
<feature type="domain" description="GGDEF" evidence="4">
    <location>
        <begin position="251"/>
        <end position="385"/>
    </location>
</feature>
<dbReference type="InterPro" id="IPR029787">
    <property type="entry name" value="Nucleotide_cyclase"/>
</dbReference>
<keyword evidence="6" id="KW-1185">Reference proteome</keyword>
<feature type="transmembrane region" description="Helical" evidence="3">
    <location>
        <begin position="6"/>
        <end position="24"/>
    </location>
</feature>
<dbReference type="RefSeq" id="WP_089408726.1">
    <property type="nucleotide sequence ID" value="NZ_FZOU01000004.1"/>
</dbReference>
<dbReference type="SMART" id="SM00267">
    <property type="entry name" value="GGDEF"/>
    <property type="match status" value="1"/>
</dbReference>
<dbReference type="PANTHER" id="PTHR45138">
    <property type="entry name" value="REGULATORY COMPONENTS OF SENSORY TRANSDUCTION SYSTEM"/>
    <property type="match status" value="1"/>
</dbReference>